<gene>
    <name evidence="1" type="ORF">L6164_010575</name>
</gene>
<evidence type="ECO:0000313" key="2">
    <source>
        <dbReference type="Proteomes" id="UP000828941"/>
    </source>
</evidence>
<evidence type="ECO:0000313" key="1">
    <source>
        <dbReference type="EMBL" id="KAI4350049.1"/>
    </source>
</evidence>
<proteinExistence type="predicted"/>
<accession>A0ACB9PPU9</accession>
<dbReference type="EMBL" id="CM039429">
    <property type="protein sequence ID" value="KAI4350049.1"/>
    <property type="molecule type" value="Genomic_DNA"/>
</dbReference>
<keyword evidence="2" id="KW-1185">Reference proteome</keyword>
<organism evidence="1 2">
    <name type="scientific">Bauhinia variegata</name>
    <name type="common">Purple orchid tree</name>
    <name type="synonym">Phanera variegata</name>
    <dbReference type="NCBI Taxonomy" id="167791"/>
    <lineage>
        <taxon>Eukaryota</taxon>
        <taxon>Viridiplantae</taxon>
        <taxon>Streptophyta</taxon>
        <taxon>Embryophyta</taxon>
        <taxon>Tracheophyta</taxon>
        <taxon>Spermatophyta</taxon>
        <taxon>Magnoliopsida</taxon>
        <taxon>eudicotyledons</taxon>
        <taxon>Gunneridae</taxon>
        <taxon>Pentapetalae</taxon>
        <taxon>rosids</taxon>
        <taxon>fabids</taxon>
        <taxon>Fabales</taxon>
        <taxon>Fabaceae</taxon>
        <taxon>Cercidoideae</taxon>
        <taxon>Cercideae</taxon>
        <taxon>Bauhiniinae</taxon>
        <taxon>Bauhinia</taxon>
    </lineage>
</organism>
<name>A0ACB9PPU9_BAUVA</name>
<dbReference type="Proteomes" id="UP000828941">
    <property type="component" value="Chromosome 4"/>
</dbReference>
<comment type="caution">
    <text evidence="1">The sequence shown here is derived from an EMBL/GenBank/DDBJ whole genome shotgun (WGS) entry which is preliminary data.</text>
</comment>
<reference evidence="1 2" key="1">
    <citation type="journal article" date="2022" name="DNA Res.">
        <title>Chromosomal-level genome assembly of the orchid tree Bauhinia variegata (Leguminosae; Cercidoideae) supports the allotetraploid origin hypothesis of Bauhinia.</title>
        <authorList>
            <person name="Zhong Y."/>
            <person name="Chen Y."/>
            <person name="Zheng D."/>
            <person name="Pang J."/>
            <person name="Liu Y."/>
            <person name="Luo S."/>
            <person name="Meng S."/>
            <person name="Qian L."/>
            <person name="Wei D."/>
            <person name="Dai S."/>
            <person name="Zhou R."/>
        </authorList>
    </citation>
    <scope>NUCLEOTIDE SEQUENCE [LARGE SCALE GENOMIC DNA]</scope>
    <source>
        <strain evidence="1">BV-YZ2020</strain>
    </source>
</reference>
<protein>
    <submittedName>
        <fullName evidence="1">Uncharacterized protein</fullName>
    </submittedName>
</protein>
<sequence>MVTKVEEAQLNQLENQVDNGGGGAWEYLCLVRKLRVRRSEKVLKHGLSILNDHKKRSSLGPDEWTLYEQVAIAAIDCNSVDVAKDCVKVLQKKFPESKRVGKLEAMLLEGKGAWEEAEKAYTSLLEESPLDQVIHKRRVAMAKAQGNISGAIEWLNKYLEIFMADHDAWRELAELYVSLQMYKQAAFCYEELILSQPTVPLYHLAYADVLYTLGGLENLQTAKKYYASTIDLTGGKNTRALFGVCLCTSAIAQLTKGKSKEEKEGSQVQSLEAKALEKDYKQRAPDKLPQITIALKSLTLSP</sequence>